<proteinExistence type="inferred from homology"/>
<dbReference type="AlphaFoldDB" id="A0A9X9Q6K1"/>
<dbReference type="Gene3D" id="3.30.70.330">
    <property type="match status" value="1"/>
</dbReference>
<organism evidence="4 5">
    <name type="scientific">Gulo gulo</name>
    <name type="common">Wolverine</name>
    <name type="synonym">Gluton</name>
    <dbReference type="NCBI Taxonomy" id="48420"/>
    <lineage>
        <taxon>Eukaryota</taxon>
        <taxon>Metazoa</taxon>
        <taxon>Chordata</taxon>
        <taxon>Craniata</taxon>
        <taxon>Vertebrata</taxon>
        <taxon>Euteleostomi</taxon>
        <taxon>Mammalia</taxon>
        <taxon>Eutheria</taxon>
        <taxon>Laurasiatheria</taxon>
        <taxon>Carnivora</taxon>
        <taxon>Caniformia</taxon>
        <taxon>Musteloidea</taxon>
        <taxon>Mustelidae</taxon>
        <taxon>Guloninae</taxon>
        <taxon>Gulo</taxon>
    </lineage>
</organism>
<sequence>MPSLSSPLTTESAMTKLEDSTLLFVVDFRANKHQIKQVAKKLDDIDMAKVNTLIKPDGEKSCMLAWLLTMMLQMLPTKLGSSKLSSAGYTSI</sequence>
<keyword evidence="3" id="KW-0687">Ribonucleoprotein</keyword>
<dbReference type="GO" id="GO:0006412">
    <property type="term" value="P:translation"/>
    <property type="evidence" value="ECO:0007669"/>
    <property type="project" value="InterPro"/>
</dbReference>
<keyword evidence="2" id="KW-0689">Ribosomal protein</keyword>
<dbReference type="GO" id="GO:0044391">
    <property type="term" value="C:ribosomal subunit"/>
    <property type="evidence" value="ECO:0007669"/>
    <property type="project" value="UniProtKB-ARBA"/>
</dbReference>
<reference evidence="4 5" key="1">
    <citation type="submission" date="2018-10" db="EMBL/GenBank/DDBJ databases">
        <authorList>
            <person name="Ekblom R."/>
            <person name="Jareborg N."/>
        </authorList>
    </citation>
    <scope>NUCLEOTIDE SEQUENCE [LARGE SCALE GENOMIC DNA]</scope>
    <source>
        <tissue evidence="4">Muscle</tissue>
    </source>
</reference>
<dbReference type="EMBL" id="CYRY02042758">
    <property type="protein sequence ID" value="VCX36659.1"/>
    <property type="molecule type" value="Genomic_DNA"/>
</dbReference>
<evidence type="ECO:0000256" key="3">
    <source>
        <dbReference type="ARBA" id="ARBA00023274"/>
    </source>
</evidence>
<evidence type="ECO:0000313" key="4">
    <source>
        <dbReference type="EMBL" id="VCX36659.1"/>
    </source>
</evidence>
<evidence type="ECO:0000313" key="5">
    <source>
        <dbReference type="Proteomes" id="UP000269945"/>
    </source>
</evidence>
<dbReference type="InterPro" id="IPR013025">
    <property type="entry name" value="Ribosomal_uL23-like"/>
</dbReference>
<dbReference type="GO" id="GO:0003735">
    <property type="term" value="F:structural constituent of ribosome"/>
    <property type="evidence" value="ECO:0007669"/>
    <property type="project" value="InterPro"/>
</dbReference>
<dbReference type="Proteomes" id="UP000269945">
    <property type="component" value="Unassembled WGS sequence"/>
</dbReference>
<dbReference type="InterPro" id="IPR012677">
    <property type="entry name" value="Nucleotide-bd_a/b_plait_sf"/>
</dbReference>
<dbReference type="SUPFAM" id="SSF54189">
    <property type="entry name" value="Ribosomal proteins S24e, L23 and L15e"/>
    <property type="match status" value="1"/>
</dbReference>
<name>A0A9X9Q6K1_GULGU</name>
<evidence type="ECO:0000256" key="1">
    <source>
        <dbReference type="ARBA" id="ARBA00006700"/>
    </source>
</evidence>
<protein>
    <recommendedName>
        <fullName evidence="6">60S ribosomal protein L23a</fullName>
    </recommendedName>
</protein>
<dbReference type="Pfam" id="PF00276">
    <property type="entry name" value="Ribosomal_L23"/>
    <property type="match status" value="1"/>
</dbReference>
<dbReference type="PANTHER" id="PTHR11620">
    <property type="entry name" value="60S RIBOSOMAL PROTEIN L23A"/>
    <property type="match status" value="1"/>
</dbReference>
<gene>
    <name evidence="4" type="ORF">BN2614_LOCUS2</name>
</gene>
<evidence type="ECO:0000256" key="2">
    <source>
        <dbReference type="ARBA" id="ARBA00022980"/>
    </source>
</evidence>
<evidence type="ECO:0008006" key="6">
    <source>
        <dbReference type="Google" id="ProtNLM"/>
    </source>
</evidence>
<accession>A0A9X9Q6K1</accession>
<keyword evidence="5" id="KW-1185">Reference proteome</keyword>
<comment type="caution">
    <text evidence="4">The sequence shown here is derived from an EMBL/GenBank/DDBJ whole genome shotgun (WGS) entry which is preliminary data.</text>
</comment>
<dbReference type="InterPro" id="IPR012678">
    <property type="entry name" value="Ribosomal_uL23/eL15/eS24_sf"/>
</dbReference>
<comment type="similarity">
    <text evidence="1">Belongs to the universal ribosomal protein uL23 family.</text>
</comment>